<sequence>MPGGEATVLMLSDPTTLDPARLGNAYAITPVLGNALYGTLLTDDEKTGEIQYSLVESFESADGGATFTLKLRPDLVFSDGTPLDAEAVKFNWDRMRDPATGTTSPAEAAMVKSTEVVDERTLKATMATPVPNYAYSIVTSAMNWVASPAALQKGAEAFNENPIGAGPFTLERWSRQANLDLVKNPRYWDAPKPYLDRLTLRAATDSSQRYNTLISGGADVAVDSNWLNIAKGRKQGLTVDVQELNGGTILALNMRRAPFDDVRARRAVSAALDLDALNQAVYSGEAEMVDTLFAEGSPFYSDTPLRRQDKATAQRLFDELAADGKPVSFTFSAYPSTENRTTAENIQAQLSTFNNVKVEIATVDFSQLARVRSEHDFDMIVSGGFFRDPEPGMWTVFHSTSVANQTGIDDPMLDEALLTGRTATSQEEREKAYTTVQEQLTDLVPVIYFARVAPSAIANKNVGGVVQYGNGSLRPEELWLEK</sequence>
<dbReference type="EMBL" id="MAXA01000072">
    <property type="protein sequence ID" value="OHV40391.1"/>
    <property type="molecule type" value="Genomic_DNA"/>
</dbReference>
<comment type="similarity">
    <text evidence="1">Belongs to the bacterial solute-binding protein 5 family.</text>
</comment>
<evidence type="ECO:0000256" key="3">
    <source>
        <dbReference type="ARBA" id="ARBA00022729"/>
    </source>
</evidence>
<name>A0A1S1R3T5_9ACTN</name>
<dbReference type="GO" id="GO:0043190">
    <property type="term" value="C:ATP-binding cassette (ABC) transporter complex"/>
    <property type="evidence" value="ECO:0007669"/>
    <property type="project" value="InterPro"/>
</dbReference>
<organism evidence="5 6">
    <name type="scientific">Parafrankia soli</name>
    <dbReference type="NCBI Taxonomy" id="2599596"/>
    <lineage>
        <taxon>Bacteria</taxon>
        <taxon>Bacillati</taxon>
        <taxon>Actinomycetota</taxon>
        <taxon>Actinomycetes</taxon>
        <taxon>Frankiales</taxon>
        <taxon>Frankiaceae</taxon>
        <taxon>Parafrankia</taxon>
    </lineage>
</organism>
<dbReference type="GO" id="GO:1904680">
    <property type="term" value="F:peptide transmembrane transporter activity"/>
    <property type="evidence" value="ECO:0007669"/>
    <property type="project" value="TreeGrafter"/>
</dbReference>
<protein>
    <submittedName>
        <fullName evidence="5">ABC transporter substrate-binding protein</fullName>
    </submittedName>
</protein>
<keyword evidence="2" id="KW-0813">Transport</keyword>
<evidence type="ECO:0000259" key="4">
    <source>
        <dbReference type="Pfam" id="PF00496"/>
    </source>
</evidence>
<dbReference type="Gene3D" id="3.10.105.10">
    <property type="entry name" value="Dipeptide-binding Protein, Domain 3"/>
    <property type="match status" value="1"/>
</dbReference>
<dbReference type="InterPro" id="IPR030678">
    <property type="entry name" value="Peptide/Ni-bd"/>
</dbReference>
<evidence type="ECO:0000313" key="6">
    <source>
        <dbReference type="Proteomes" id="UP000179769"/>
    </source>
</evidence>
<accession>A0A1S1R3T5</accession>
<dbReference type="PANTHER" id="PTHR30290:SF9">
    <property type="entry name" value="OLIGOPEPTIDE-BINDING PROTEIN APPA"/>
    <property type="match status" value="1"/>
</dbReference>
<dbReference type="CDD" id="cd00995">
    <property type="entry name" value="PBP2_NikA_DppA_OppA_like"/>
    <property type="match status" value="1"/>
</dbReference>
<dbReference type="GO" id="GO:0042597">
    <property type="term" value="C:periplasmic space"/>
    <property type="evidence" value="ECO:0007669"/>
    <property type="project" value="UniProtKB-ARBA"/>
</dbReference>
<feature type="domain" description="Solute-binding protein family 5" evidence="4">
    <location>
        <begin position="49"/>
        <end position="402"/>
    </location>
</feature>
<dbReference type="PANTHER" id="PTHR30290">
    <property type="entry name" value="PERIPLASMIC BINDING COMPONENT OF ABC TRANSPORTER"/>
    <property type="match status" value="1"/>
</dbReference>
<evidence type="ECO:0000313" key="5">
    <source>
        <dbReference type="EMBL" id="OHV40391.1"/>
    </source>
</evidence>
<reference evidence="6" key="1">
    <citation type="submission" date="2016-07" db="EMBL/GenBank/DDBJ databases">
        <title>Frankia sp. NRRL B-16219 Genome sequencing.</title>
        <authorList>
            <person name="Ghodhbane-Gtari F."/>
            <person name="Swanson E."/>
            <person name="Gueddou A."/>
            <person name="Louati M."/>
            <person name="Nouioui I."/>
            <person name="Hezbri K."/>
            <person name="Abebe-Akele F."/>
            <person name="Simpson S."/>
            <person name="Morris K."/>
            <person name="Thomas K."/>
            <person name="Gtari M."/>
            <person name="Tisa L.S."/>
        </authorList>
    </citation>
    <scope>NUCLEOTIDE SEQUENCE [LARGE SCALE GENOMIC DNA]</scope>
    <source>
        <strain evidence="6">NRRL B-16219</strain>
    </source>
</reference>
<evidence type="ECO:0000256" key="2">
    <source>
        <dbReference type="ARBA" id="ARBA00022448"/>
    </source>
</evidence>
<dbReference type="InterPro" id="IPR000914">
    <property type="entry name" value="SBP_5_dom"/>
</dbReference>
<dbReference type="AlphaFoldDB" id="A0A1S1R3T5"/>
<dbReference type="Pfam" id="PF00496">
    <property type="entry name" value="SBP_bac_5"/>
    <property type="match status" value="1"/>
</dbReference>
<evidence type="ECO:0000256" key="1">
    <source>
        <dbReference type="ARBA" id="ARBA00005695"/>
    </source>
</evidence>
<dbReference type="Proteomes" id="UP000179769">
    <property type="component" value="Unassembled WGS sequence"/>
</dbReference>
<comment type="caution">
    <text evidence="5">The sequence shown here is derived from an EMBL/GenBank/DDBJ whole genome shotgun (WGS) entry which is preliminary data.</text>
</comment>
<dbReference type="SUPFAM" id="SSF53850">
    <property type="entry name" value="Periplasmic binding protein-like II"/>
    <property type="match status" value="1"/>
</dbReference>
<keyword evidence="3" id="KW-0732">Signal</keyword>
<dbReference type="InterPro" id="IPR039424">
    <property type="entry name" value="SBP_5"/>
</dbReference>
<dbReference type="PIRSF" id="PIRSF002741">
    <property type="entry name" value="MppA"/>
    <property type="match status" value="1"/>
</dbReference>
<proteinExistence type="inferred from homology"/>
<dbReference type="Gene3D" id="3.40.190.10">
    <property type="entry name" value="Periplasmic binding protein-like II"/>
    <property type="match status" value="1"/>
</dbReference>
<keyword evidence="6" id="KW-1185">Reference proteome</keyword>
<gene>
    <name evidence="5" type="ORF">BBK14_32570</name>
</gene>
<dbReference type="GO" id="GO:0015833">
    <property type="term" value="P:peptide transport"/>
    <property type="evidence" value="ECO:0007669"/>
    <property type="project" value="TreeGrafter"/>
</dbReference>